<dbReference type="InterPro" id="IPR048284">
    <property type="entry name" value="EryCIII-like_N"/>
</dbReference>
<dbReference type="InterPro" id="IPR050426">
    <property type="entry name" value="Glycosyltransferase_28"/>
</dbReference>
<organism evidence="6 7">
    <name type="scientific">Streptomyces anatolicus</name>
    <dbReference type="NCBI Taxonomy" id="2675858"/>
    <lineage>
        <taxon>Bacteria</taxon>
        <taxon>Bacillati</taxon>
        <taxon>Actinomycetota</taxon>
        <taxon>Actinomycetes</taxon>
        <taxon>Kitasatosporales</taxon>
        <taxon>Streptomycetaceae</taxon>
        <taxon>Streptomyces</taxon>
    </lineage>
</organism>
<accession>A0ABS6YUZ2</accession>
<dbReference type="Pfam" id="PF21036">
    <property type="entry name" value="EryCIII-like_N"/>
    <property type="match status" value="1"/>
</dbReference>
<dbReference type="InterPro" id="IPR002213">
    <property type="entry name" value="UDP_glucos_trans"/>
</dbReference>
<dbReference type="Pfam" id="PF06722">
    <property type="entry name" value="EryCIII-like_C"/>
    <property type="match status" value="1"/>
</dbReference>
<keyword evidence="2" id="KW-0328">Glycosyltransferase</keyword>
<evidence type="ECO:0000313" key="6">
    <source>
        <dbReference type="EMBL" id="MBW5425254.1"/>
    </source>
</evidence>
<feature type="domain" description="Erythromycin biosynthesis protein CIII-like C-terminal" evidence="4">
    <location>
        <begin position="236"/>
        <end position="390"/>
    </location>
</feature>
<keyword evidence="3" id="KW-0808">Transferase</keyword>
<evidence type="ECO:0000313" key="7">
    <source>
        <dbReference type="Proteomes" id="UP001197114"/>
    </source>
</evidence>
<dbReference type="EMBL" id="WMBF01000468">
    <property type="protein sequence ID" value="MBW5425254.1"/>
    <property type="molecule type" value="Genomic_DNA"/>
</dbReference>
<proteinExistence type="inferred from homology"/>
<name>A0ABS6YUZ2_9ACTN</name>
<reference evidence="6 7" key="1">
    <citation type="submission" date="2019-11" db="EMBL/GenBank/DDBJ databases">
        <authorList>
            <person name="Ay H."/>
        </authorList>
    </citation>
    <scope>NUCLEOTIDE SEQUENCE [LARGE SCALE GENOMIC DNA]</scope>
    <source>
        <strain evidence="6 7">BG9H</strain>
    </source>
</reference>
<dbReference type="Gene3D" id="3.40.50.2000">
    <property type="entry name" value="Glycogen Phosphorylase B"/>
    <property type="match status" value="2"/>
</dbReference>
<dbReference type="PANTHER" id="PTHR48050">
    <property type="entry name" value="STEROL 3-BETA-GLUCOSYLTRANSFERASE"/>
    <property type="match status" value="1"/>
</dbReference>
<dbReference type="PANTHER" id="PTHR48050:SF13">
    <property type="entry name" value="STEROL 3-BETA-GLUCOSYLTRANSFERASE UGT80A2"/>
    <property type="match status" value="1"/>
</dbReference>
<protein>
    <submittedName>
        <fullName evidence="6">DUF1205 domain-containing protein</fullName>
    </submittedName>
</protein>
<evidence type="ECO:0000259" key="5">
    <source>
        <dbReference type="Pfam" id="PF21036"/>
    </source>
</evidence>
<dbReference type="Proteomes" id="UP001197114">
    <property type="component" value="Unassembled WGS sequence"/>
</dbReference>
<evidence type="ECO:0000256" key="2">
    <source>
        <dbReference type="ARBA" id="ARBA00022676"/>
    </source>
</evidence>
<dbReference type="InterPro" id="IPR010610">
    <property type="entry name" value="EryCIII-like_C"/>
</dbReference>
<keyword evidence="7" id="KW-1185">Reference proteome</keyword>
<dbReference type="CDD" id="cd03784">
    <property type="entry name" value="GT1_Gtf-like"/>
    <property type="match status" value="1"/>
</dbReference>
<evidence type="ECO:0000259" key="4">
    <source>
        <dbReference type="Pfam" id="PF06722"/>
    </source>
</evidence>
<comment type="caution">
    <text evidence="6">The sequence shown here is derived from an EMBL/GenBank/DDBJ whole genome shotgun (WGS) entry which is preliminary data.</text>
</comment>
<gene>
    <name evidence="6" type="ORF">GKQ77_27460</name>
</gene>
<comment type="similarity">
    <text evidence="1">Belongs to the glycosyltransferase 28 family.</text>
</comment>
<evidence type="ECO:0000256" key="1">
    <source>
        <dbReference type="ARBA" id="ARBA00006962"/>
    </source>
</evidence>
<sequence length="406" mass="42126">MLATPVPSHLTPLLPLVWALRGAGHQVLLGGQPDLEGVATAGGLSMAVLGTEEQEVRKRLAVRAAGRPDAGGAGGSRQEPPWDSLAERWRGRLESVTGPALELARSWRPDLIVADPLEHASLLVGGVLDIPVVHHRWGVDSFSTRSFGRVRDALAEICARYGLADGLPAPTLVLDPCPPGLQDPDAAPGLPLRFVPSNGAGTVPAWAADRRAERRVCLSLGLRTLALEGPHVLTGILAALGSLEGVETVATVERQYREGLVVPPSVRLVDPAPISLFLDTCDAVVHHGGTGTGLTAIAAGLPQLVLPQTPWTAEHGERIAATGAGLHLPDTEAPGTEGSGAEGQDGAGRIADAVRRLLDEPEFGAGARRLGEEMARTPSPADVLPHLERLAARGGVRPAVQGGSSA</sequence>
<dbReference type="SUPFAM" id="SSF53756">
    <property type="entry name" value="UDP-Glycosyltransferase/glycogen phosphorylase"/>
    <property type="match status" value="1"/>
</dbReference>
<evidence type="ECO:0000256" key="3">
    <source>
        <dbReference type="ARBA" id="ARBA00022679"/>
    </source>
</evidence>
<feature type="domain" description="Erythromycin biosynthesis protein CIII-like N-terminal" evidence="5">
    <location>
        <begin position="18"/>
        <end position="221"/>
    </location>
</feature>